<accession>A0ABY7G5D0</accession>
<evidence type="ECO:0000256" key="9">
    <source>
        <dbReference type="RuleBase" id="RU000688"/>
    </source>
</evidence>
<evidence type="ECO:0000313" key="13">
    <source>
        <dbReference type="Proteomes" id="UP001164746"/>
    </source>
</evidence>
<evidence type="ECO:0000256" key="3">
    <source>
        <dbReference type="ARBA" id="ARBA00022692"/>
    </source>
</evidence>
<evidence type="ECO:0000256" key="2">
    <source>
        <dbReference type="ARBA" id="ARBA00010663"/>
    </source>
</evidence>
<evidence type="ECO:0000256" key="1">
    <source>
        <dbReference type="ARBA" id="ARBA00004141"/>
    </source>
</evidence>
<gene>
    <name evidence="12" type="ORF">MAR_014077</name>
</gene>
<feature type="transmembrane region" description="Helical" evidence="10">
    <location>
        <begin position="56"/>
        <end position="78"/>
    </location>
</feature>
<dbReference type="InterPro" id="IPR017452">
    <property type="entry name" value="GPCR_Rhodpsn_7TM"/>
</dbReference>
<name>A0ABY7G5D0_MYAAR</name>
<dbReference type="PANTHER" id="PTHR45695:SF15">
    <property type="entry name" value="OPSIN RH2"/>
    <property type="match status" value="1"/>
</dbReference>
<dbReference type="PRINTS" id="PR01012">
    <property type="entry name" value="NRPEPTIDEYR"/>
</dbReference>
<feature type="transmembrane region" description="Helical" evidence="10">
    <location>
        <begin position="90"/>
        <end position="112"/>
    </location>
</feature>
<dbReference type="PROSITE" id="PS00237">
    <property type="entry name" value="G_PROTEIN_RECEP_F1_1"/>
    <property type="match status" value="1"/>
</dbReference>
<dbReference type="EMBL" id="CP111026">
    <property type="protein sequence ID" value="WAR28373.1"/>
    <property type="molecule type" value="Genomic_DNA"/>
</dbReference>
<feature type="domain" description="G-protein coupled receptors family 1 profile" evidence="11">
    <location>
        <begin position="69"/>
        <end position="338"/>
    </location>
</feature>
<keyword evidence="7 9" id="KW-0675">Receptor</keyword>
<evidence type="ECO:0000256" key="7">
    <source>
        <dbReference type="ARBA" id="ARBA00023170"/>
    </source>
</evidence>
<reference evidence="12" key="1">
    <citation type="submission" date="2022-11" db="EMBL/GenBank/DDBJ databases">
        <title>Centuries of genome instability and evolution in soft-shell clam transmissible cancer (bioRxiv).</title>
        <authorList>
            <person name="Hart S.F.M."/>
            <person name="Yonemitsu M.A."/>
            <person name="Giersch R.M."/>
            <person name="Beal B.F."/>
            <person name="Arriagada G."/>
            <person name="Davis B.W."/>
            <person name="Ostrander E.A."/>
            <person name="Goff S.P."/>
            <person name="Metzger M.J."/>
        </authorList>
    </citation>
    <scope>NUCLEOTIDE SEQUENCE</scope>
    <source>
        <strain evidence="12">MELC-2E11</strain>
        <tissue evidence="12">Siphon/mantle</tissue>
    </source>
</reference>
<evidence type="ECO:0000256" key="8">
    <source>
        <dbReference type="ARBA" id="ARBA00023224"/>
    </source>
</evidence>
<evidence type="ECO:0000256" key="10">
    <source>
        <dbReference type="SAM" id="Phobius"/>
    </source>
</evidence>
<evidence type="ECO:0000256" key="4">
    <source>
        <dbReference type="ARBA" id="ARBA00022989"/>
    </source>
</evidence>
<dbReference type="InterPro" id="IPR000276">
    <property type="entry name" value="GPCR_Rhodpsn"/>
</dbReference>
<keyword evidence="5 9" id="KW-0297">G-protein coupled receptor</keyword>
<proteinExistence type="inferred from homology"/>
<keyword evidence="4 10" id="KW-1133">Transmembrane helix</keyword>
<evidence type="ECO:0000259" key="11">
    <source>
        <dbReference type="PROSITE" id="PS50262"/>
    </source>
</evidence>
<dbReference type="InterPro" id="IPR000611">
    <property type="entry name" value="NPY_rcpt"/>
</dbReference>
<dbReference type="PANTHER" id="PTHR45695">
    <property type="entry name" value="LEUCOKININ RECEPTOR-RELATED"/>
    <property type="match status" value="1"/>
</dbReference>
<evidence type="ECO:0000313" key="12">
    <source>
        <dbReference type="EMBL" id="WAR28373.1"/>
    </source>
</evidence>
<feature type="transmembrane region" description="Helical" evidence="10">
    <location>
        <begin position="318"/>
        <end position="340"/>
    </location>
</feature>
<evidence type="ECO:0000256" key="5">
    <source>
        <dbReference type="ARBA" id="ARBA00023040"/>
    </source>
</evidence>
<protein>
    <submittedName>
        <fullName evidence="12">OX1R-like protein</fullName>
    </submittedName>
</protein>
<organism evidence="12 13">
    <name type="scientific">Mya arenaria</name>
    <name type="common">Soft-shell clam</name>
    <dbReference type="NCBI Taxonomy" id="6604"/>
    <lineage>
        <taxon>Eukaryota</taxon>
        <taxon>Metazoa</taxon>
        <taxon>Spiralia</taxon>
        <taxon>Lophotrochozoa</taxon>
        <taxon>Mollusca</taxon>
        <taxon>Bivalvia</taxon>
        <taxon>Autobranchia</taxon>
        <taxon>Heteroconchia</taxon>
        <taxon>Euheterodonta</taxon>
        <taxon>Imparidentia</taxon>
        <taxon>Neoheterodontei</taxon>
        <taxon>Myida</taxon>
        <taxon>Myoidea</taxon>
        <taxon>Myidae</taxon>
        <taxon>Mya</taxon>
    </lineage>
</organism>
<dbReference type="Proteomes" id="UP001164746">
    <property type="component" value="Chromosome 15"/>
</dbReference>
<dbReference type="Gene3D" id="1.20.1070.10">
    <property type="entry name" value="Rhodopsin 7-helix transmembrane proteins"/>
    <property type="match status" value="1"/>
</dbReference>
<comment type="subcellular location">
    <subcellularLocation>
        <location evidence="1">Membrane</location>
        <topology evidence="1">Multi-pass membrane protein</topology>
    </subcellularLocation>
</comment>
<keyword evidence="8 9" id="KW-0807">Transducer</keyword>
<dbReference type="SMART" id="SM01381">
    <property type="entry name" value="7TM_GPCR_Srsx"/>
    <property type="match status" value="1"/>
</dbReference>
<evidence type="ECO:0000256" key="6">
    <source>
        <dbReference type="ARBA" id="ARBA00023136"/>
    </source>
</evidence>
<dbReference type="PRINTS" id="PR00237">
    <property type="entry name" value="GPCRRHODOPSN"/>
</dbReference>
<sequence length="398" mass="45843">MFNLTFSEMENVTTIIHKQLDYSSALVQRKQCNSRYSSLDNIVDCFFPEPEEWVLIATYLLTFIIGVLGNILVCFAVWRNREMRTITNVFMVNLSVADLMVLLILLPTSLVADVTETWLIGSAMCKLSISLGTMCISVSILTLCAISIERWYAICRPLSFHSNIQRARLTIAIIWTVSIGVAMPEFLASTVIPYRPDTIFRTMCYPALWKLKTIAIFQICLMVFLYFLPIGLMTCVYIHIAVVLWKKRIPGTADRRLRSTINHNNSQVNNNYRHTGRKKAVKMLVAIVTVFALCFLPNHTLNILRYTKQLKAVRNLRMIALISHWCMYFNSCINPVIYNFMSDKFRKEFRVAIALCCLCGGNRRQNVSRVMYRMTALYTRNVTIRNSNSPSRITKENQ</sequence>
<keyword evidence="6 10" id="KW-0472">Membrane</keyword>
<dbReference type="Pfam" id="PF00001">
    <property type="entry name" value="7tm_1"/>
    <property type="match status" value="1"/>
</dbReference>
<comment type="similarity">
    <text evidence="2 9">Belongs to the G-protein coupled receptor 1 family.</text>
</comment>
<feature type="transmembrane region" description="Helical" evidence="10">
    <location>
        <begin position="214"/>
        <end position="245"/>
    </location>
</feature>
<feature type="transmembrane region" description="Helical" evidence="10">
    <location>
        <begin position="280"/>
        <end position="298"/>
    </location>
</feature>
<dbReference type="SUPFAM" id="SSF81321">
    <property type="entry name" value="Family A G protein-coupled receptor-like"/>
    <property type="match status" value="1"/>
</dbReference>
<keyword evidence="3 9" id="KW-0812">Transmembrane</keyword>
<keyword evidence="13" id="KW-1185">Reference proteome</keyword>
<feature type="transmembrane region" description="Helical" evidence="10">
    <location>
        <begin position="169"/>
        <end position="194"/>
    </location>
</feature>
<feature type="transmembrane region" description="Helical" evidence="10">
    <location>
        <begin position="118"/>
        <end position="148"/>
    </location>
</feature>
<dbReference type="PROSITE" id="PS50262">
    <property type="entry name" value="G_PROTEIN_RECEP_F1_2"/>
    <property type="match status" value="1"/>
</dbReference>